<dbReference type="EMBL" id="BTRK01000002">
    <property type="protein sequence ID" value="GMR35878.1"/>
    <property type="molecule type" value="Genomic_DNA"/>
</dbReference>
<proteinExistence type="predicted"/>
<dbReference type="Proteomes" id="UP001328107">
    <property type="component" value="Unassembled WGS sequence"/>
</dbReference>
<name>A0AAN4ZCA3_9BILA</name>
<sequence>PYLLLFVAHSQAWEYGSFEKARERLKKMYEVTTTHELVDAIVDDMCETFPELCLDTEEEMRGLKREMVEHSKNTDPSLRADVLAGFPTKYKYLPLALKKAKTLGRKIFSTLTDLQRERFEDVDDFLFKQMLYWPMRRHAQLKKKYYADHGLSEDEGCVGSSNGDHRLPASR</sequence>
<evidence type="ECO:0000313" key="2">
    <source>
        <dbReference type="Proteomes" id="UP001328107"/>
    </source>
</evidence>
<accession>A0AAN4ZCA3</accession>
<keyword evidence="2" id="KW-1185">Reference proteome</keyword>
<dbReference type="AlphaFoldDB" id="A0AAN4ZCA3"/>
<reference evidence="2" key="1">
    <citation type="submission" date="2022-10" db="EMBL/GenBank/DDBJ databases">
        <title>Genome assembly of Pristionchus species.</title>
        <authorList>
            <person name="Yoshida K."/>
            <person name="Sommer R.J."/>
        </authorList>
    </citation>
    <scope>NUCLEOTIDE SEQUENCE [LARGE SCALE GENOMIC DNA]</scope>
    <source>
        <strain evidence="2">RS5460</strain>
    </source>
</reference>
<evidence type="ECO:0000313" key="1">
    <source>
        <dbReference type="EMBL" id="GMR35878.1"/>
    </source>
</evidence>
<gene>
    <name evidence="1" type="ORF">PMAYCL1PPCAC_06073</name>
</gene>
<feature type="non-terminal residue" evidence="1">
    <location>
        <position position="1"/>
    </location>
</feature>
<comment type="caution">
    <text evidence="1">The sequence shown here is derived from an EMBL/GenBank/DDBJ whole genome shotgun (WGS) entry which is preliminary data.</text>
</comment>
<protein>
    <submittedName>
        <fullName evidence="1">Uncharacterized protein</fullName>
    </submittedName>
</protein>
<organism evidence="1 2">
    <name type="scientific">Pristionchus mayeri</name>
    <dbReference type="NCBI Taxonomy" id="1317129"/>
    <lineage>
        <taxon>Eukaryota</taxon>
        <taxon>Metazoa</taxon>
        <taxon>Ecdysozoa</taxon>
        <taxon>Nematoda</taxon>
        <taxon>Chromadorea</taxon>
        <taxon>Rhabditida</taxon>
        <taxon>Rhabditina</taxon>
        <taxon>Diplogasteromorpha</taxon>
        <taxon>Diplogasteroidea</taxon>
        <taxon>Neodiplogasteridae</taxon>
        <taxon>Pristionchus</taxon>
    </lineage>
</organism>